<dbReference type="Gene3D" id="1.20.1720.10">
    <property type="entry name" value="Multidrug resistance protein D"/>
    <property type="match status" value="1"/>
</dbReference>
<evidence type="ECO:0000313" key="10">
    <source>
        <dbReference type="Proteomes" id="UP001194469"/>
    </source>
</evidence>
<organism evidence="9 10">
    <name type="scientific">Nitratidesulfovibrio oxamicus</name>
    <dbReference type="NCBI Taxonomy" id="32016"/>
    <lineage>
        <taxon>Bacteria</taxon>
        <taxon>Pseudomonadati</taxon>
        <taxon>Thermodesulfobacteriota</taxon>
        <taxon>Desulfovibrionia</taxon>
        <taxon>Desulfovibrionales</taxon>
        <taxon>Desulfovibrionaceae</taxon>
        <taxon>Nitratidesulfovibrio</taxon>
    </lineage>
</organism>
<feature type="transmembrane region" description="Helical" evidence="7">
    <location>
        <begin position="334"/>
        <end position="353"/>
    </location>
</feature>
<feature type="transmembrane region" description="Helical" evidence="7">
    <location>
        <begin position="51"/>
        <end position="71"/>
    </location>
</feature>
<dbReference type="Proteomes" id="UP001194469">
    <property type="component" value="Unassembled WGS sequence"/>
</dbReference>
<feature type="transmembrane region" description="Helical" evidence="7">
    <location>
        <begin position="267"/>
        <end position="292"/>
    </location>
</feature>
<dbReference type="PRINTS" id="PR01036">
    <property type="entry name" value="TCRTETB"/>
</dbReference>
<evidence type="ECO:0000256" key="3">
    <source>
        <dbReference type="ARBA" id="ARBA00022475"/>
    </source>
</evidence>
<evidence type="ECO:0000256" key="7">
    <source>
        <dbReference type="SAM" id="Phobius"/>
    </source>
</evidence>
<name>A0ABS0J4U2_9BACT</name>
<evidence type="ECO:0000256" key="5">
    <source>
        <dbReference type="ARBA" id="ARBA00022989"/>
    </source>
</evidence>
<gene>
    <name evidence="9" type="ORF">FVW20_10375</name>
</gene>
<comment type="subcellular location">
    <subcellularLocation>
        <location evidence="1">Cell membrane</location>
        <topology evidence="1">Multi-pass membrane protein</topology>
    </subcellularLocation>
</comment>
<keyword evidence="4 7" id="KW-0812">Transmembrane</keyword>
<dbReference type="Gene3D" id="1.20.1250.20">
    <property type="entry name" value="MFS general substrate transporter like domains"/>
    <property type="match status" value="1"/>
</dbReference>
<feature type="transmembrane region" description="Helical" evidence="7">
    <location>
        <begin position="229"/>
        <end position="246"/>
    </location>
</feature>
<keyword evidence="5 7" id="KW-1133">Transmembrane helix</keyword>
<keyword evidence="3" id="KW-1003">Cell membrane</keyword>
<dbReference type="InterPro" id="IPR020846">
    <property type="entry name" value="MFS_dom"/>
</dbReference>
<keyword evidence="2" id="KW-0813">Transport</keyword>
<sequence length="466" mass="48209">MQFTPVRLGDAGSPRMVLATVCIAQFMVPFMLTAVGVALPSLGRDLGASAVQLGLVEQLYALALAMSMLACGRLGDIVGQRRVLLPGLAVFTGITLLVGLAPSVELVMALRFGQGIGAAMMLSGSLALVAAAYPPELRGRVIGIVSAFTYAGLSIGPVLGGYTTDHFGWRSVFLMVVPPGLGATAMCLWRMRPQPGADRGAHMDWPGSLVYAVSVCMVMTGAARATSVPLGPGLMAAGLAGLVLFLKVEERSKSPLLNVDLLLRNRFFSLSCLAAFGNYAAVFGVTFLFSLFLQYAKGLPPREAGLILLIQPVMQVLTAPLSGRLSDRADPGRVATAGMLFSAAGLLLAMATLSPGMPVWLLAAELVCIGIGFGIFVTANSVAIMSSVDNAHFGVASGMVGAMRTLGMACSMTAVSLIFALHLGEAAITPAVLPEFLSATRTGLAVAAAFSCLGVLVSVGRGRKQD</sequence>
<proteinExistence type="predicted"/>
<keyword evidence="10" id="KW-1185">Reference proteome</keyword>
<evidence type="ECO:0000259" key="8">
    <source>
        <dbReference type="PROSITE" id="PS50850"/>
    </source>
</evidence>
<feature type="transmembrane region" description="Helical" evidence="7">
    <location>
        <begin position="172"/>
        <end position="191"/>
    </location>
</feature>
<feature type="transmembrane region" description="Helical" evidence="7">
    <location>
        <begin position="83"/>
        <end position="104"/>
    </location>
</feature>
<keyword evidence="6 7" id="KW-0472">Membrane</keyword>
<dbReference type="InterPro" id="IPR036259">
    <property type="entry name" value="MFS_trans_sf"/>
</dbReference>
<dbReference type="PROSITE" id="PS50850">
    <property type="entry name" value="MFS"/>
    <property type="match status" value="1"/>
</dbReference>
<feature type="transmembrane region" description="Helical" evidence="7">
    <location>
        <begin position="359"/>
        <end position="384"/>
    </location>
</feature>
<dbReference type="SUPFAM" id="SSF103473">
    <property type="entry name" value="MFS general substrate transporter"/>
    <property type="match status" value="1"/>
</dbReference>
<feature type="transmembrane region" description="Helical" evidence="7">
    <location>
        <begin position="443"/>
        <end position="460"/>
    </location>
</feature>
<dbReference type="InterPro" id="IPR011701">
    <property type="entry name" value="MFS"/>
</dbReference>
<evidence type="ECO:0000256" key="1">
    <source>
        <dbReference type="ARBA" id="ARBA00004651"/>
    </source>
</evidence>
<evidence type="ECO:0000313" key="9">
    <source>
        <dbReference type="EMBL" id="MBG3877414.1"/>
    </source>
</evidence>
<feature type="transmembrane region" description="Helical" evidence="7">
    <location>
        <begin position="116"/>
        <end position="134"/>
    </location>
</feature>
<comment type="caution">
    <text evidence="9">The sequence shown here is derived from an EMBL/GenBank/DDBJ whole genome shotgun (WGS) entry which is preliminary data.</text>
</comment>
<feature type="domain" description="Major facilitator superfamily (MFS) profile" evidence="8">
    <location>
        <begin position="17"/>
        <end position="466"/>
    </location>
</feature>
<dbReference type="RefSeq" id="WP_196609428.1">
    <property type="nucleotide sequence ID" value="NZ_VRYY01000287.1"/>
</dbReference>
<reference evidence="9 10" key="1">
    <citation type="submission" date="2019-08" db="EMBL/GenBank/DDBJ databases">
        <authorList>
            <person name="Luo N."/>
        </authorList>
    </citation>
    <scope>NUCLEOTIDE SEQUENCE [LARGE SCALE GENOMIC DNA]</scope>
    <source>
        <strain evidence="9 10">NCIMB 9442</strain>
    </source>
</reference>
<protein>
    <submittedName>
        <fullName evidence="9">MFS transporter</fullName>
    </submittedName>
</protein>
<feature type="transmembrane region" description="Helical" evidence="7">
    <location>
        <begin position="141"/>
        <end position="160"/>
    </location>
</feature>
<feature type="transmembrane region" description="Helical" evidence="7">
    <location>
        <begin position="203"/>
        <end position="223"/>
    </location>
</feature>
<dbReference type="PANTHER" id="PTHR42718">
    <property type="entry name" value="MAJOR FACILITATOR SUPERFAMILY MULTIDRUG TRANSPORTER MFSC"/>
    <property type="match status" value="1"/>
</dbReference>
<feature type="transmembrane region" description="Helical" evidence="7">
    <location>
        <begin position="304"/>
        <end position="322"/>
    </location>
</feature>
<accession>A0ABS0J4U2</accession>
<feature type="transmembrane region" description="Helical" evidence="7">
    <location>
        <begin position="16"/>
        <end position="39"/>
    </location>
</feature>
<evidence type="ECO:0000256" key="6">
    <source>
        <dbReference type="ARBA" id="ARBA00023136"/>
    </source>
</evidence>
<evidence type="ECO:0000256" key="2">
    <source>
        <dbReference type="ARBA" id="ARBA00022448"/>
    </source>
</evidence>
<dbReference type="CDD" id="cd17321">
    <property type="entry name" value="MFS_MMR_MDR_like"/>
    <property type="match status" value="1"/>
</dbReference>
<evidence type="ECO:0000256" key="4">
    <source>
        <dbReference type="ARBA" id="ARBA00022692"/>
    </source>
</evidence>
<dbReference type="EMBL" id="VRYY01000287">
    <property type="protein sequence ID" value="MBG3877414.1"/>
    <property type="molecule type" value="Genomic_DNA"/>
</dbReference>
<dbReference type="PANTHER" id="PTHR42718:SF46">
    <property type="entry name" value="BLR6921 PROTEIN"/>
    <property type="match status" value="1"/>
</dbReference>
<feature type="transmembrane region" description="Helical" evidence="7">
    <location>
        <begin position="405"/>
        <end position="423"/>
    </location>
</feature>
<dbReference type="Pfam" id="PF07690">
    <property type="entry name" value="MFS_1"/>
    <property type="match status" value="1"/>
</dbReference>